<dbReference type="Proteomes" id="UP000092460">
    <property type="component" value="Unassembled WGS sequence"/>
</dbReference>
<dbReference type="VEuPathDB" id="VectorBase:GPPI041218"/>
<proteinExistence type="predicted"/>
<dbReference type="AlphaFoldDB" id="A0A1B0BUX9"/>
<sequence length="544" mass="60304">MESSTEPESNYPAEVFDPPLTNATEALNASGIVVTLVTNTRVTADPGNISACSVAMTSTETDGLNLPCKSKCQSVFGSIRSKLPEIRKSIDEAARALTPSGKPIAIGTLYDASRSTRDLVSSELSLPNQRLRKENFFRKISRFNGPFGPNMDVISSSKPSARAEKSKKFTDCPNNSAVKFKLKVRGWSPQFSLCLQKLWTTAEAPKLSESKIGQMVLSSRKVYGVVCNMVCVEYLLRQLAIFLRLLIVINTLSVVSKEYCTSQVPDTSVSVVLKSISKLKPNSTWSINRNTIQEIHLVNFNEELLPIILAARSMISVTDKLMTFRSKRVLMNAHVIKIQNNSNDCANKGKEFEPFTAEHSDPLLPTTSIICKRETKSDAHTSSNFTVLSSSPKYSIPEVMLRLRNHSMAARLFETPRGLALALLNWEGIGLLKCVNGMSGNMKIILISLYRGLALLTYETYTEKYSDRDCSCCNRSLLSNEVAVYAATCIQVAVIPVFVLCGDRCNHFAWTTPMGKKVDNDQFIASILELLIKIGLRYEMNIMK</sequence>
<dbReference type="EnsemblMetazoa" id="GPPI041218-RA">
    <property type="protein sequence ID" value="GPPI041218-PA"/>
    <property type="gene ID" value="GPPI041218"/>
</dbReference>
<name>A0A1B0BUX9_9MUSC</name>
<accession>A0A1B0BUX9</accession>
<organism evidence="1 2">
    <name type="scientific">Glossina palpalis gambiensis</name>
    <dbReference type="NCBI Taxonomy" id="67801"/>
    <lineage>
        <taxon>Eukaryota</taxon>
        <taxon>Metazoa</taxon>
        <taxon>Ecdysozoa</taxon>
        <taxon>Arthropoda</taxon>
        <taxon>Hexapoda</taxon>
        <taxon>Insecta</taxon>
        <taxon>Pterygota</taxon>
        <taxon>Neoptera</taxon>
        <taxon>Endopterygota</taxon>
        <taxon>Diptera</taxon>
        <taxon>Brachycera</taxon>
        <taxon>Muscomorpha</taxon>
        <taxon>Hippoboscoidea</taxon>
        <taxon>Glossinidae</taxon>
        <taxon>Glossina</taxon>
    </lineage>
</organism>
<reference evidence="2" key="1">
    <citation type="submission" date="2015-01" db="EMBL/GenBank/DDBJ databases">
        <authorList>
            <person name="Aksoy S."/>
            <person name="Warren W."/>
            <person name="Wilson R.K."/>
        </authorList>
    </citation>
    <scope>NUCLEOTIDE SEQUENCE [LARGE SCALE GENOMIC DNA]</scope>
    <source>
        <strain evidence="2">IAEA</strain>
    </source>
</reference>
<protein>
    <submittedName>
        <fullName evidence="1">Uncharacterized protein</fullName>
    </submittedName>
</protein>
<reference evidence="1" key="2">
    <citation type="submission" date="2020-05" db="UniProtKB">
        <authorList>
            <consortium name="EnsemblMetazoa"/>
        </authorList>
    </citation>
    <scope>IDENTIFICATION</scope>
    <source>
        <strain evidence="1">IAEA</strain>
    </source>
</reference>
<evidence type="ECO:0000313" key="2">
    <source>
        <dbReference type="Proteomes" id="UP000092460"/>
    </source>
</evidence>
<dbReference type="EMBL" id="JXJN01020958">
    <property type="status" value="NOT_ANNOTATED_CDS"/>
    <property type="molecule type" value="Genomic_DNA"/>
</dbReference>
<evidence type="ECO:0000313" key="1">
    <source>
        <dbReference type="EnsemblMetazoa" id="GPPI041218-PA"/>
    </source>
</evidence>
<keyword evidence="2" id="KW-1185">Reference proteome</keyword>